<keyword evidence="2 4" id="KW-0456">Lyase</keyword>
<dbReference type="Gene3D" id="1.10.12.10">
    <property type="entry name" value="Lyase 2-enoyl-coa Hydratase, Chain A, domain 2"/>
    <property type="match status" value="1"/>
</dbReference>
<keyword evidence="5" id="KW-1185">Reference proteome</keyword>
<dbReference type="PROSITE" id="PS00166">
    <property type="entry name" value="ENOYL_COA_HYDRATASE"/>
    <property type="match status" value="1"/>
</dbReference>
<dbReference type="PATRIC" id="fig|1231190.3.peg.3208"/>
<comment type="similarity">
    <text evidence="1 3">Belongs to the enoyl-CoA hydratase/isomerase family.</text>
</comment>
<dbReference type="SUPFAM" id="SSF52096">
    <property type="entry name" value="ClpP/crotonase"/>
    <property type="match status" value="1"/>
</dbReference>
<dbReference type="NCBIfam" id="NF005073">
    <property type="entry name" value="PRK06495.1"/>
    <property type="match status" value="1"/>
</dbReference>
<dbReference type="GO" id="GO:0006635">
    <property type="term" value="P:fatty acid beta-oxidation"/>
    <property type="evidence" value="ECO:0007669"/>
    <property type="project" value="TreeGrafter"/>
</dbReference>
<dbReference type="STRING" id="721133.SAMN05216176_110160"/>
<name>K2NUW8_9HYPH</name>
<dbReference type="RefSeq" id="WP_009451279.1">
    <property type="nucleotide sequence ID" value="NZ_AMSI01000010.1"/>
</dbReference>
<reference evidence="4 5" key="1">
    <citation type="journal article" date="2012" name="J. Bacteriol.">
        <title>Genome Sequence of Nitratireductor indicus Type Strain C115.</title>
        <authorList>
            <person name="Lai Q."/>
            <person name="Li G."/>
            <person name="Yu Z."/>
            <person name="Shao Z."/>
        </authorList>
    </citation>
    <scope>NUCLEOTIDE SEQUENCE [LARGE SCALE GENOMIC DNA]</scope>
    <source>
        <strain evidence="4 5">C115</strain>
    </source>
</reference>
<dbReference type="CDD" id="cd06558">
    <property type="entry name" value="crotonase-like"/>
    <property type="match status" value="1"/>
</dbReference>
<dbReference type="Proteomes" id="UP000007374">
    <property type="component" value="Unassembled WGS sequence"/>
</dbReference>
<evidence type="ECO:0000313" key="4">
    <source>
        <dbReference type="EMBL" id="EKF41624.1"/>
    </source>
</evidence>
<dbReference type="EMBL" id="AMSI01000010">
    <property type="protein sequence ID" value="EKF41624.1"/>
    <property type="molecule type" value="Genomic_DNA"/>
</dbReference>
<gene>
    <name evidence="4" type="ORF">NA8A_15486</name>
</gene>
<dbReference type="InterPro" id="IPR001753">
    <property type="entry name" value="Enoyl-CoA_hydra/iso"/>
</dbReference>
<protein>
    <submittedName>
        <fullName evidence="4">Enoyl-CoA hydratase</fullName>
        <ecNumber evidence="4">4.2.1.17</ecNumber>
    </submittedName>
</protein>
<evidence type="ECO:0000256" key="3">
    <source>
        <dbReference type="RuleBase" id="RU003707"/>
    </source>
</evidence>
<proteinExistence type="inferred from homology"/>
<dbReference type="Gene3D" id="3.90.226.10">
    <property type="entry name" value="2-enoyl-CoA Hydratase, Chain A, domain 1"/>
    <property type="match status" value="1"/>
</dbReference>
<organism evidence="4 5">
    <name type="scientific">Nitratireductor indicus C115</name>
    <dbReference type="NCBI Taxonomy" id="1231190"/>
    <lineage>
        <taxon>Bacteria</taxon>
        <taxon>Pseudomonadati</taxon>
        <taxon>Pseudomonadota</taxon>
        <taxon>Alphaproteobacteria</taxon>
        <taxon>Hyphomicrobiales</taxon>
        <taxon>Phyllobacteriaceae</taxon>
        <taxon>Nitratireductor</taxon>
    </lineage>
</organism>
<accession>K2NUW8</accession>
<dbReference type="InterPro" id="IPR029045">
    <property type="entry name" value="ClpP/crotonase-like_dom_sf"/>
</dbReference>
<dbReference type="InterPro" id="IPR018376">
    <property type="entry name" value="Enoyl-CoA_hyd/isom_CS"/>
</dbReference>
<evidence type="ECO:0000256" key="2">
    <source>
        <dbReference type="ARBA" id="ARBA00023239"/>
    </source>
</evidence>
<dbReference type="AlphaFoldDB" id="K2NUW8"/>
<comment type="caution">
    <text evidence="4">The sequence shown here is derived from an EMBL/GenBank/DDBJ whole genome shotgun (WGS) entry which is preliminary data.</text>
</comment>
<dbReference type="OrthoDB" id="5730382at2"/>
<evidence type="ECO:0000313" key="5">
    <source>
        <dbReference type="Proteomes" id="UP000007374"/>
    </source>
</evidence>
<dbReference type="eggNOG" id="COG1024">
    <property type="taxonomic scope" value="Bacteria"/>
</dbReference>
<evidence type="ECO:0000256" key="1">
    <source>
        <dbReference type="ARBA" id="ARBA00005254"/>
    </source>
</evidence>
<sequence length="261" mass="29294">MTTLPEFATVQSRIEDGIAIVTINRPPVNAQNRLLREEVIQLFDMLSDLDEVRVVVLTATGRIFSAGADIKERAGFEETPGHYIAHNRLTREFFYAVSDCAKPVIAAVNGPAFGAGFALMLSCDIMFASEDAYFVMPEIDVGLAGGVKFIARHFGKSRTAAMYLTGRRYPATELYRLGIIEAALPEEEMWAEVMKMAREIAAKSPLAIRKIKRAMQIIDEMPEREAYRYEQSVTVELSHTEDAREAQRAFVEKRPAHFKGR</sequence>
<dbReference type="PANTHER" id="PTHR11941">
    <property type="entry name" value="ENOYL-COA HYDRATASE-RELATED"/>
    <property type="match status" value="1"/>
</dbReference>
<dbReference type="PANTHER" id="PTHR11941:SF54">
    <property type="entry name" value="ENOYL-COA HYDRATASE, MITOCHONDRIAL"/>
    <property type="match status" value="1"/>
</dbReference>
<dbReference type="GO" id="GO:0004300">
    <property type="term" value="F:enoyl-CoA hydratase activity"/>
    <property type="evidence" value="ECO:0007669"/>
    <property type="project" value="UniProtKB-EC"/>
</dbReference>
<dbReference type="EC" id="4.2.1.17" evidence="4"/>
<dbReference type="Pfam" id="PF00378">
    <property type="entry name" value="ECH_1"/>
    <property type="match status" value="1"/>
</dbReference>
<dbReference type="InterPro" id="IPR014748">
    <property type="entry name" value="Enoyl-CoA_hydra_C"/>
</dbReference>